<keyword evidence="2" id="KW-1185">Reference proteome</keyword>
<gene>
    <name evidence="1" type="ORF">PAXRUDRAFT_835276</name>
</gene>
<dbReference type="EMBL" id="KN827368">
    <property type="protein sequence ID" value="KIK76651.1"/>
    <property type="molecule type" value="Genomic_DNA"/>
</dbReference>
<accession>A0A0D0CZD7</accession>
<organism evidence="1 2">
    <name type="scientific">Paxillus rubicundulus Ve08.2h10</name>
    <dbReference type="NCBI Taxonomy" id="930991"/>
    <lineage>
        <taxon>Eukaryota</taxon>
        <taxon>Fungi</taxon>
        <taxon>Dikarya</taxon>
        <taxon>Basidiomycota</taxon>
        <taxon>Agaricomycotina</taxon>
        <taxon>Agaricomycetes</taxon>
        <taxon>Agaricomycetidae</taxon>
        <taxon>Boletales</taxon>
        <taxon>Paxilineae</taxon>
        <taxon>Paxillaceae</taxon>
        <taxon>Paxillus</taxon>
    </lineage>
</organism>
<dbReference type="InParanoid" id="A0A0D0CZD7"/>
<name>A0A0D0CZD7_9AGAM</name>
<reference evidence="2" key="2">
    <citation type="submission" date="2015-01" db="EMBL/GenBank/DDBJ databases">
        <title>Evolutionary Origins and Diversification of the Mycorrhizal Mutualists.</title>
        <authorList>
            <consortium name="DOE Joint Genome Institute"/>
            <consortium name="Mycorrhizal Genomics Consortium"/>
            <person name="Kohler A."/>
            <person name="Kuo A."/>
            <person name="Nagy L.G."/>
            <person name="Floudas D."/>
            <person name="Copeland A."/>
            <person name="Barry K.W."/>
            <person name="Cichocki N."/>
            <person name="Veneault-Fourrey C."/>
            <person name="LaButti K."/>
            <person name="Lindquist E.A."/>
            <person name="Lipzen A."/>
            <person name="Lundell T."/>
            <person name="Morin E."/>
            <person name="Murat C."/>
            <person name="Riley R."/>
            <person name="Ohm R."/>
            <person name="Sun H."/>
            <person name="Tunlid A."/>
            <person name="Henrissat B."/>
            <person name="Grigoriev I.V."/>
            <person name="Hibbett D.S."/>
            <person name="Martin F."/>
        </authorList>
    </citation>
    <scope>NUCLEOTIDE SEQUENCE [LARGE SCALE GENOMIC DNA]</scope>
    <source>
        <strain evidence="2">Ve08.2h10</strain>
    </source>
</reference>
<evidence type="ECO:0000313" key="2">
    <source>
        <dbReference type="Proteomes" id="UP000054538"/>
    </source>
</evidence>
<reference evidence="1 2" key="1">
    <citation type="submission" date="2014-04" db="EMBL/GenBank/DDBJ databases">
        <authorList>
            <consortium name="DOE Joint Genome Institute"/>
            <person name="Kuo A."/>
            <person name="Kohler A."/>
            <person name="Jargeat P."/>
            <person name="Nagy L.G."/>
            <person name="Floudas D."/>
            <person name="Copeland A."/>
            <person name="Barry K.W."/>
            <person name="Cichocki N."/>
            <person name="Veneault-Fourrey C."/>
            <person name="LaButti K."/>
            <person name="Lindquist E.A."/>
            <person name="Lipzen A."/>
            <person name="Lundell T."/>
            <person name="Morin E."/>
            <person name="Murat C."/>
            <person name="Sun H."/>
            <person name="Tunlid A."/>
            <person name="Henrissat B."/>
            <person name="Grigoriev I.V."/>
            <person name="Hibbett D.S."/>
            <person name="Martin F."/>
            <person name="Nordberg H.P."/>
            <person name="Cantor M.N."/>
            <person name="Hua S.X."/>
        </authorList>
    </citation>
    <scope>NUCLEOTIDE SEQUENCE [LARGE SCALE GENOMIC DNA]</scope>
    <source>
        <strain evidence="1 2">Ve08.2h10</strain>
    </source>
</reference>
<evidence type="ECO:0000313" key="1">
    <source>
        <dbReference type="EMBL" id="KIK76651.1"/>
    </source>
</evidence>
<dbReference type="AlphaFoldDB" id="A0A0D0CZD7"/>
<proteinExistence type="predicted"/>
<protein>
    <submittedName>
        <fullName evidence="1">Uncharacterized protein</fullName>
    </submittedName>
</protein>
<feature type="non-terminal residue" evidence="1">
    <location>
        <position position="110"/>
    </location>
</feature>
<dbReference type="HOGENOM" id="CLU_2177068_0_0_1"/>
<dbReference type="Proteomes" id="UP000054538">
    <property type="component" value="Unassembled WGS sequence"/>
</dbReference>
<sequence>MSPDTHLLPGVRRIVLADVPLTGDVESHVSYAVLHCEFAFKGFVTAVPDRRSIFPIRPLLLVSPMTVAALHTIPFVHHARLSWLQDSLCTHQCTHACMSGYYIFQSLPCP</sequence>